<protein>
    <recommendedName>
        <fullName evidence="14">Diacylglycerol O-acyltransferase</fullName>
    </recommendedName>
</protein>
<keyword evidence="13" id="KW-1185">Reference proteome</keyword>
<comment type="similarity">
    <text evidence="5">In the N-terminal section; belongs to the long-chain O-acyltransferase family.</text>
</comment>
<dbReference type="GO" id="GO:0047196">
    <property type="term" value="F:long-chain-alcohol O-fatty-acyltransferase activity"/>
    <property type="evidence" value="ECO:0007669"/>
    <property type="project" value="UniProtKB-EC"/>
</dbReference>
<dbReference type="InterPro" id="IPR004255">
    <property type="entry name" value="O-acyltransferase_WSD1_N"/>
</dbReference>
<keyword evidence="9" id="KW-1133">Transmembrane helix</keyword>
<proteinExistence type="inferred from homology"/>
<evidence type="ECO:0000256" key="9">
    <source>
        <dbReference type="SAM" id="Phobius"/>
    </source>
</evidence>
<comment type="catalytic activity">
    <reaction evidence="7">
        <text>an acyl-CoA + a 1,2-diacyl-sn-glycerol = a triacyl-sn-glycerol + CoA</text>
        <dbReference type="Rhea" id="RHEA:10868"/>
        <dbReference type="ChEBI" id="CHEBI:17815"/>
        <dbReference type="ChEBI" id="CHEBI:57287"/>
        <dbReference type="ChEBI" id="CHEBI:58342"/>
        <dbReference type="ChEBI" id="CHEBI:64615"/>
        <dbReference type="EC" id="2.3.1.20"/>
    </reaction>
</comment>
<comment type="caution">
    <text evidence="12">The sequence shown here is derived from an EMBL/GenBank/DDBJ whole genome shotgun (WGS) entry which is preliminary data.</text>
</comment>
<feature type="compositionally biased region" description="Basic and acidic residues" evidence="8">
    <location>
        <begin position="296"/>
        <end position="306"/>
    </location>
</feature>
<dbReference type="Proteomes" id="UP000751190">
    <property type="component" value="Unassembled WGS sequence"/>
</dbReference>
<dbReference type="EMBL" id="JAGTXO010000019">
    <property type="protein sequence ID" value="KAG8462714.1"/>
    <property type="molecule type" value="Genomic_DNA"/>
</dbReference>
<comment type="catalytic activity">
    <reaction evidence="6">
        <text>a long chain fatty alcohol + a fatty acyl-CoA = a long-chain alcohol wax ester + CoA</text>
        <dbReference type="Rhea" id="RHEA:38443"/>
        <dbReference type="ChEBI" id="CHEBI:17135"/>
        <dbReference type="ChEBI" id="CHEBI:57287"/>
        <dbReference type="ChEBI" id="CHEBI:77636"/>
        <dbReference type="ChEBI" id="CHEBI:235323"/>
        <dbReference type="EC" id="2.3.1.75"/>
    </reaction>
</comment>
<dbReference type="GO" id="GO:0004144">
    <property type="term" value="F:diacylglycerol O-acyltransferase activity"/>
    <property type="evidence" value="ECO:0007669"/>
    <property type="project" value="UniProtKB-EC"/>
</dbReference>
<dbReference type="GO" id="GO:0071731">
    <property type="term" value="P:response to nitric oxide"/>
    <property type="evidence" value="ECO:0007669"/>
    <property type="project" value="TreeGrafter"/>
</dbReference>
<dbReference type="InterPro" id="IPR045034">
    <property type="entry name" value="O-acyltransferase_WSD1-like"/>
</dbReference>
<evidence type="ECO:0000256" key="6">
    <source>
        <dbReference type="ARBA" id="ARBA00047604"/>
    </source>
</evidence>
<name>A0A8J6C7E8_DIALT</name>
<dbReference type="PANTHER" id="PTHR31650:SF1">
    <property type="entry name" value="WAX ESTER SYNTHASE_DIACYLGLYCEROL ACYLTRANSFERASE 4-RELATED"/>
    <property type="match status" value="1"/>
</dbReference>
<dbReference type="GO" id="GO:0001666">
    <property type="term" value="P:response to hypoxia"/>
    <property type="evidence" value="ECO:0007669"/>
    <property type="project" value="TreeGrafter"/>
</dbReference>
<keyword evidence="9" id="KW-0812">Transmembrane</keyword>
<evidence type="ECO:0000256" key="7">
    <source>
        <dbReference type="ARBA" id="ARBA00048109"/>
    </source>
</evidence>
<evidence type="ECO:0000256" key="3">
    <source>
        <dbReference type="ARBA" id="ARBA00022679"/>
    </source>
</evidence>
<feature type="transmembrane region" description="Helical" evidence="9">
    <location>
        <begin position="597"/>
        <end position="618"/>
    </location>
</feature>
<dbReference type="PANTHER" id="PTHR31650">
    <property type="entry name" value="O-ACYLTRANSFERASE (WSD1-LIKE) FAMILY PROTEIN"/>
    <property type="match status" value="1"/>
</dbReference>
<evidence type="ECO:0000256" key="2">
    <source>
        <dbReference type="ARBA" id="ARBA00005189"/>
    </source>
</evidence>
<gene>
    <name evidence="12" type="ORF">KFE25_004690</name>
</gene>
<evidence type="ECO:0008006" key="14">
    <source>
        <dbReference type="Google" id="ProtNLM"/>
    </source>
</evidence>
<dbReference type="GO" id="GO:0051701">
    <property type="term" value="P:biological process involved in interaction with host"/>
    <property type="evidence" value="ECO:0007669"/>
    <property type="project" value="TreeGrafter"/>
</dbReference>
<keyword evidence="9" id="KW-0472">Membrane</keyword>
<sequence>MARRRRLSAQSELFALFTAEPSVRARMNSIKMVGVLMLDAQPTVAGVRAVVGEQLPSLERFMARCEFRPGEGAFMCWDRPVDIDYHVRALPETDGAGALSVADVEEIVRRVGLARFTPERPLWRLWVCARPLLSHAGEHVCAGAIFAVVDHALGDGASTVASLAHLLGASADELAASLPRSGRTRAPACASEPGERACAYVRTALAGARAREALRGLAVGLFAQFAPRDAPTPLQLARPLDVSSHAPFVLGSAPPVPLRLLREIAARFAGATVNDVAVSALALAVRRRLAQRAREEEAGAREEAGAKDGAGGQAVTRGEPAQRVHAAARRAGAWMPIGTAGRGPAARPPWAQHLRAAVSMSTRPAGEAVLKTSPGNRVGTLNVELPFCSPEPCPRSPDAAARWATALVHAAMAETRSLRLSPAPAITGALSRAVVPRLAALPRAAGVHSLVNTYLTLASKATIVFSNVPGPREPLHVPRALSAPDRSAPGPPREPSTAAPDGMDCTADAIRVVNCRFYAFGHMAVYCGLLSYGGQVSVSCTTDSRAEPRPEKLARELVDALRELHGAVSQLSAPQHAPRPPLGDWLVGAALQLLRCALGAVLCAACACLCACTAYWTIIVK</sequence>
<dbReference type="GO" id="GO:0019432">
    <property type="term" value="P:triglyceride biosynthetic process"/>
    <property type="evidence" value="ECO:0007669"/>
    <property type="project" value="TreeGrafter"/>
</dbReference>
<comment type="pathway">
    <text evidence="2">Lipid metabolism.</text>
</comment>
<evidence type="ECO:0000256" key="4">
    <source>
        <dbReference type="ARBA" id="ARBA00023315"/>
    </source>
</evidence>
<evidence type="ECO:0000259" key="11">
    <source>
        <dbReference type="Pfam" id="PF06974"/>
    </source>
</evidence>
<keyword evidence="4" id="KW-0012">Acyltransferase</keyword>
<dbReference type="GO" id="GO:0005886">
    <property type="term" value="C:plasma membrane"/>
    <property type="evidence" value="ECO:0007669"/>
    <property type="project" value="TreeGrafter"/>
</dbReference>
<feature type="domain" description="O-acyltransferase WSD1 C-terminal" evidence="11">
    <location>
        <begin position="375"/>
        <end position="477"/>
    </location>
</feature>
<evidence type="ECO:0000256" key="5">
    <source>
        <dbReference type="ARBA" id="ARBA00024360"/>
    </source>
</evidence>
<keyword evidence="3" id="KW-0808">Transferase</keyword>
<dbReference type="AlphaFoldDB" id="A0A8J6C7E8"/>
<comment type="pathway">
    <text evidence="1">Glycerolipid metabolism; triacylglycerol biosynthesis.</text>
</comment>
<feature type="region of interest" description="Disordered" evidence="8">
    <location>
        <begin position="296"/>
        <end position="318"/>
    </location>
</feature>
<evidence type="ECO:0000313" key="13">
    <source>
        <dbReference type="Proteomes" id="UP000751190"/>
    </source>
</evidence>
<organism evidence="12 13">
    <name type="scientific">Diacronema lutheri</name>
    <name type="common">Unicellular marine alga</name>
    <name type="synonym">Monochrysis lutheri</name>
    <dbReference type="NCBI Taxonomy" id="2081491"/>
    <lineage>
        <taxon>Eukaryota</taxon>
        <taxon>Haptista</taxon>
        <taxon>Haptophyta</taxon>
        <taxon>Pavlovophyceae</taxon>
        <taxon>Pavlovales</taxon>
        <taxon>Pavlovaceae</taxon>
        <taxon>Diacronema</taxon>
    </lineage>
</organism>
<evidence type="ECO:0000256" key="8">
    <source>
        <dbReference type="SAM" id="MobiDB-lite"/>
    </source>
</evidence>
<dbReference type="InterPro" id="IPR009721">
    <property type="entry name" value="O-acyltransferase_WSD1_C"/>
</dbReference>
<dbReference type="Pfam" id="PF06974">
    <property type="entry name" value="WS_DGAT_C"/>
    <property type="match status" value="1"/>
</dbReference>
<feature type="region of interest" description="Disordered" evidence="8">
    <location>
        <begin position="475"/>
        <end position="501"/>
    </location>
</feature>
<dbReference type="Pfam" id="PF03007">
    <property type="entry name" value="WS_DGAT_cat"/>
    <property type="match status" value="1"/>
</dbReference>
<feature type="domain" description="O-acyltransferase WSD1-like N-terminal" evidence="10">
    <location>
        <begin position="47"/>
        <end position="276"/>
    </location>
</feature>
<evidence type="ECO:0000256" key="1">
    <source>
        <dbReference type="ARBA" id="ARBA00004771"/>
    </source>
</evidence>
<evidence type="ECO:0000259" key="10">
    <source>
        <dbReference type="Pfam" id="PF03007"/>
    </source>
</evidence>
<accession>A0A8J6C7E8</accession>
<reference evidence="12" key="1">
    <citation type="submission" date="2021-05" db="EMBL/GenBank/DDBJ databases">
        <title>The genome of the haptophyte Pavlova lutheri (Diacronema luteri, Pavlovales) - a model for lipid biosynthesis in eukaryotic algae.</title>
        <authorList>
            <person name="Hulatt C.J."/>
            <person name="Posewitz M.C."/>
        </authorList>
    </citation>
    <scope>NUCLEOTIDE SEQUENCE</scope>
    <source>
        <strain evidence="12">NIVA-4/92</strain>
    </source>
</reference>
<evidence type="ECO:0000313" key="12">
    <source>
        <dbReference type="EMBL" id="KAG8462714.1"/>
    </source>
</evidence>